<dbReference type="Proteomes" id="UP000805649">
    <property type="component" value="Unassembled WGS sequence"/>
</dbReference>
<accession>A0ACC3YZB9</accession>
<name>A0ACC3YZB9_COLTU</name>
<reference evidence="1 2" key="1">
    <citation type="journal article" date="2020" name="Phytopathology">
        <title>Genome Sequence Resources of Colletotrichum truncatum, C. plurivorum, C. musicola, and C. sojae: Four Species Pathogenic to Soybean (Glycine max).</title>
        <authorList>
            <person name="Rogerio F."/>
            <person name="Boufleur T.R."/>
            <person name="Ciampi-Guillardi M."/>
            <person name="Sukno S.A."/>
            <person name="Thon M.R."/>
            <person name="Massola Junior N.S."/>
            <person name="Baroncelli R."/>
        </authorList>
    </citation>
    <scope>NUCLEOTIDE SEQUENCE [LARGE SCALE GENOMIC DNA]</scope>
    <source>
        <strain evidence="1 2">CMES1059</strain>
    </source>
</reference>
<proteinExistence type="predicted"/>
<evidence type="ECO:0000313" key="1">
    <source>
        <dbReference type="EMBL" id="KAL0937303.1"/>
    </source>
</evidence>
<gene>
    <name evidence="1" type="ORF">CTRU02_207034</name>
</gene>
<sequence>MGGSSQRSSDGGKSKLAGGRKEKKRSNSNSSSSSSHGSHREKKKRDIGSSNRNPDSEQLSSQSPGTSLDPLDDGSEDSEAGSHVPHVDDKTRLAEQRESRRLKARYARNHPGVGYPDQYPNHAAMAIQTIDNAGIPGYNETLSTLPVYYNPVLNIEGVDNAEVDDYGNGYPQVDTDNNSYACGYSAHKSYWRS</sequence>
<dbReference type="EMBL" id="VUJX02000004">
    <property type="protein sequence ID" value="KAL0937303.1"/>
    <property type="molecule type" value="Genomic_DNA"/>
</dbReference>
<comment type="caution">
    <text evidence="1">The sequence shown here is derived from an EMBL/GenBank/DDBJ whole genome shotgun (WGS) entry which is preliminary data.</text>
</comment>
<protein>
    <submittedName>
        <fullName evidence="1">Uncharacterized protein</fullName>
    </submittedName>
</protein>
<evidence type="ECO:0000313" key="2">
    <source>
        <dbReference type="Proteomes" id="UP000805649"/>
    </source>
</evidence>
<keyword evidence="2" id="KW-1185">Reference proteome</keyword>
<organism evidence="1 2">
    <name type="scientific">Colletotrichum truncatum</name>
    <name type="common">Anthracnose fungus</name>
    <name type="synonym">Colletotrichum capsici</name>
    <dbReference type="NCBI Taxonomy" id="5467"/>
    <lineage>
        <taxon>Eukaryota</taxon>
        <taxon>Fungi</taxon>
        <taxon>Dikarya</taxon>
        <taxon>Ascomycota</taxon>
        <taxon>Pezizomycotina</taxon>
        <taxon>Sordariomycetes</taxon>
        <taxon>Hypocreomycetidae</taxon>
        <taxon>Glomerellales</taxon>
        <taxon>Glomerellaceae</taxon>
        <taxon>Colletotrichum</taxon>
        <taxon>Colletotrichum truncatum species complex</taxon>
    </lineage>
</organism>